<evidence type="ECO:0000313" key="4">
    <source>
        <dbReference type="EMBL" id="SDN22055.1"/>
    </source>
</evidence>
<accession>A0A1G9ZLR5</accession>
<gene>
    <name evidence="4" type="ORF">SAMN05216259_103210</name>
</gene>
<dbReference type="InterPro" id="IPR002347">
    <property type="entry name" value="SDR_fam"/>
</dbReference>
<evidence type="ECO:0000256" key="1">
    <source>
        <dbReference type="ARBA" id="ARBA00006484"/>
    </source>
</evidence>
<dbReference type="InterPro" id="IPR036291">
    <property type="entry name" value="NAD(P)-bd_dom_sf"/>
</dbReference>
<dbReference type="PANTHER" id="PTHR24320">
    <property type="entry name" value="RETINOL DEHYDROGENASE"/>
    <property type="match status" value="1"/>
</dbReference>
<evidence type="ECO:0000256" key="2">
    <source>
        <dbReference type="ARBA" id="ARBA00023002"/>
    </source>
</evidence>
<evidence type="ECO:0000313" key="5">
    <source>
        <dbReference type="Proteomes" id="UP000199341"/>
    </source>
</evidence>
<keyword evidence="2" id="KW-0560">Oxidoreductase</keyword>
<dbReference type="GO" id="GO:0016491">
    <property type="term" value="F:oxidoreductase activity"/>
    <property type="evidence" value="ECO:0007669"/>
    <property type="project" value="UniProtKB-KW"/>
</dbReference>
<dbReference type="NCBIfam" id="NF004846">
    <property type="entry name" value="PRK06197.1"/>
    <property type="match status" value="1"/>
</dbReference>
<dbReference type="SUPFAM" id="SSF51735">
    <property type="entry name" value="NAD(P)-binding Rossmann-fold domains"/>
    <property type="match status" value="1"/>
</dbReference>
<dbReference type="Proteomes" id="UP000199341">
    <property type="component" value="Unassembled WGS sequence"/>
</dbReference>
<dbReference type="NCBIfam" id="NF004513">
    <property type="entry name" value="PRK05854.1"/>
    <property type="match status" value="1"/>
</dbReference>
<dbReference type="AlphaFoldDB" id="A0A1G9ZLR5"/>
<keyword evidence="5" id="KW-1185">Reference proteome</keyword>
<dbReference type="Pfam" id="PF00106">
    <property type="entry name" value="adh_short"/>
    <property type="match status" value="1"/>
</dbReference>
<comment type="similarity">
    <text evidence="1">Belongs to the short-chain dehydrogenases/reductases (SDR) family.</text>
</comment>
<name>A0A1G9ZLR5_9ACTN</name>
<feature type="domain" description="Ketoreductase" evidence="3">
    <location>
        <begin position="10"/>
        <end position="192"/>
    </location>
</feature>
<dbReference type="Gene3D" id="3.40.50.720">
    <property type="entry name" value="NAD(P)-binding Rossmann-like Domain"/>
    <property type="match status" value="1"/>
</dbReference>
<dbReference type="PRINTS" id="PR00081">
    <property type="entry name" value="GDHRDH"/>
</dbReference>
<dbReference type="SMART" id="SM00822">
    <property type="entry name" value="PKS_KR"/>
    <property type="match status" value="1"/>
</dbReference>
<dbReference type="PANTHER" id="PTHR24320:SF148">
    <property type="entry name" value="NAD(P)-BINDING ROSSMANN-FOLD SUPERFAMILY PROTEIN"/>
    <property type="match status" value="1"/>
</dbReference>
<dbReference type="STRING" id="310781.SAMN05216259_103210"/>
<evidence type="ECO:0000259" key="3">
    <source>
        <dbReference type="SMART" id="SM00822"/>
    </source>
</evidence>
<sequence length="309" mass="32417">MYAVPDHTGKTAVITGANSGTGKEAARRLAGAGARVILAVRTPAKGEQARAEILAEHPGADLEVRRIDLADLASVHAFADAVLADGPLDLLLNNAGVMAPPRRMTTADGFELQFGSNFLGPFALTLRLLPAMLAAPAPRVTTMSSGAASFGRIDLGDLQWERRRYSPGLSYAQSKLADLVLTLRLAAVAEERGWPLMSNAAHPGYTLTNLQSAGPNLGRDKPRRSLLGDLRILPHQGVEQGAEPLLFAAADPQAKPAGYYGPSGRLHLVGPTGPAGIPRRARDASLNARLWAEAERLTGASLPAAARAA</sequence>
<reference evidence="4 5" key="1">
    <citation type="submission" date="2016-10" db="EMBL/GenBank/DDBJ databases">
        <authorList>
            <person name="de Groot N.N."/>
        </authorList>
    </citation>
    <scope>NUCLEOTIDE SEQUENCE [LARGE SCALE GENOMIC DNA]</scope>
    <source>
        <strain evidence="4 5">CGMCC 4.2022</strain>
    </source>
</reference>
<protein>
    <submittedName>
        <fullName evidence="4">NAD(P)-dependent dehydrogenase, short-chain alcohol dehydrogenase family</fullName>
    </submittedName>
</protein>
<proteinExistence type="inferred from homology"/>
<dbReference type="EMBL" id="FNIE01000003">
    <property type="protein sequence ID" value="SDN22055.1"/>
    <property type="molecule type" value="Genomic_DNA"/>
</dbReference>
<dbReference type="InterPro" id="IPR057326">
    <property type="entry name" value="KR_dom"/>
</dbReference>
<dbReference type="OrthoDB" id="4577644at2"/>
<organism evidence="4 5">
    <name type="scientific">Actinacidiphila guanduensis</name>
    <dbReference type="NCBI Taxonomy" id="310781"/>
    <lineage>
        <taxon>Bacteria</taxon>
        <taxon>Bacillati</taxon>
        <taxon>Actinomycetota</taxon>
        <taxon>Actinomycetes</taxon>
        <taxon>Kitasatosporales</taxon>
        <taxon>Streptomycetaceae</taxon>
        <taxon>Actinacidiphila</taxon>
    </lineage>
</organism>
<dbReference type="RefSeq" id="WP_093783475.1">
    <property type="nucleotide sequence ID" value="NZ_FNIE01000003.1"/>
</dbReference>